<evidence type="ECO:0000259" key="9">
    <source>
        <dbReference type="Pfam" id="PF01571"/>
    </source>
</evidence>
<dbReference type="AlphaFoldDB" id="A0A6B3N8W1"/>
<dbReference type="NCBIfam" id="NF001567">
    <property type="entry name" value="PRK00389.1"/>
    <property type="match status" value="1"/>
</dbReference>
<protein>
    <recommendedName>
        <fullName evidence="2 7">Aminomethyltransferase</fullName>
        <ecNumber evidence="2 7">2.1.2.10</ecNumber>
    </recommendedName>
    <alternativeName>
        <fullName evidence="5 7">Glycine cleavage system T protein</fullName>
    </alternativeName>
</protein>
<keyword evidence="4 7" id="KW-0808">Transferase</keyword>
<evidence type="ECO:0000256" key="7">
    <source>
        <dbReference type="HAMAP-Rule" id="MF_00259"/>
    </source>
</evidence>
<sequence length="394" mass="42780">MLSSNLERLVAQSKAARESQDQIAVQLSRTPLFDLAVEQKARLTAFAGWEMPVSYSGINHEHEAVRTTAGMFDISHMGKFALEGKQLLEDLQLLVPSDLKRLQPGAAQYTVLLNPQAGIIDDIIFYYQGEDESGRQRGMMIVNAATCNNDKACLLANLEAGSVTLHDISREKALIAVQGPQAVAKLGALVTEDLAQIKAFGHLEATLLGKSAFVARTGYTGEDGFEVMVDPEVGVQLWRELLDAGVTPCGLGARDTLRLEAAMALYGQDISEQTTPLEAGLGWLVHLESKGDFIGRQVLEQQKASGVKRRLVGIQMLGRHIARHGYPILAGTEVVGEVTSGTLAPTLGKAIALAYVPRKLAKVGQELEVEIRGKAYQAIVVKKPFYRSLNRPRV</sequence>
<dbReference type="InterPro" id="IPR013977">
    <property type="entry name" value="GcvT_C"/>
</dbReference>
<dbReference type="Gene3D" id="4.10.1250.10">
    <property type="entry name" value="Aminomethyltransferase fragment"/>
    <property type="match status" value="1"/>
</dbReference>
<dbReference type="GO" id="GO:0019464">
    <property type="term" value="P:glycine decarboxylation via glycine cleavage system"/>
    <property type="evidence" value="ECO:0007669"/>
    <property type="project" value="UniProtKB-UniRule"/>
</dbReference>
<dbReference type="InterPro" id="IPR006222">
    <property type="entry name" value="GCVT_N"/>
</dbReference>
<name>A0A6B3N8W1_9CYAN</name>
<evidence type="ECO:0000256" key="8">
    <source>
        <dbReference type="PIRSR" id="PIRSR006487-1"/>
    </source>
</evidence>
<comment type="similarity">
    <text evidence="1 7">Belongs to the GcvT family.</text>
</comment>
<dbReference type="Gene3D" id="3.30.70.1400">
    <property type="entry name" value="Aminomethyltransferase beta-barrel domains"/>
    <property type="match status" value="1"/>
</dbReference>
<keyword evidence="11" id="KW-0489">Methyltransferase</keyword>
<gene>
    <name evidence="7 11" type="primary">gcvT</name>
    <name evidence="11" type="ORF">F6J89_09820</name>
</gene>
<dbReference type="NCBIfam" id="TIGR00528">
    <property type="entry name" value="gcvT"/>
    <property type="match status" value="1"/>
</dbReference>
<accession>A0A6B3N8W1</accession>
<dbReference type="GO" id="GO:0008483">
    <property type="term" value="F:transaminase activity"/>
    <property type="evidence" value="ECO:0007669"/>
    <property type="project" value="UniProtKB-KW"/>
</dbReference>
<dbReference type="SUPFAM" id="SSF101790">
    <property type="entry name" value="Aminomethyltransferase beta-barrel domain"/>
    <property type="match status" value="1"/>
</dbReference>
<organism evidence="11">
    <name type="scientific">Symploca sp. SIO1C4</name>
    <dbReference type="NCBI Taxonomy" id="2607765"/>
    <lineage>
        <taxon>Bacteria</taxon>
        <taxon>Bacillati</taxon>
        <taxon>Cyanobacteriota</taxon>
        <taxon>Cyanophyceae</taxon>
        <taxon>Coleofasciculales</taxon>
        <taxon>Coleofasciculaceae</taxon>
        <taxon>Symploca</taxon>
    </lineage>
</organism>
<evidence type="ECO:0000256" key="2">
    <source>
        <dbReference type="ARBA" id="ARBA00012616"/>
    </source>
</evidence>
<evidence type="ECO:0000256" key="6">
    <source>
        <dbReference type="ARBA" id="ARBA00047665"/>
    </source>
</evidence>
<dbReference type="Gene3D" id="2.40.30.110">
    <property type="entry name" value="Aminomethyltransferase beta-barrel domains"/>
    <property type="match status" value="1"/>
</dbReference>
<dbReference type="EC" id="2.1.2.10" evidence="2 7"/>
<dbReference type="HAMAP" id="MF_00259">
    <property type="entry name" value="GcvT"/>
    <property type="match status" value="1"/>
</dbReference>
<comment type="catalytic activity">
    <reaction evidence="6 7">
        <text>N(6)-[(R)-S(8)-aminomethyldihydrolipoyl]-L-lysyl-[protein] + (6S)-5,6,7,8-tetrahydrofolate = N(6)-[(R)-dihydrolipoyl]-L-lysyl-[protein] + (6R)-5,10-methylene-5,6,7,8-tetrahydrofolate + NH4(+)</text>
        <dbReference type="Rhea" id="RHEA:16945"/>
        <dbReference type="Rhea" id="RHEA-COMP:10475"/>
        <dbReference type="Rhea" id="RHEA-COMP:10492"/>
        <dbReference type="ChEBI" id="CHEBI:15636"/>
        <dbReference type="ChEBI" id="CHEBI:28938"/>
        <dbReference type="ChEBI" id="CHEBI:57453"/>
        <dbReference type="ChEBI" id="CHEBI:83100"/>
        <dbReference type="ChEBI" id="CHEBI:83143"/>
        <dbReference type="EC" id="2.1.2.10"/>
    </reaction>
</comment>
<evidence type="ECO:0000256" key="4">
    <source>
        <dbReference type="ARBA" id="ARBA00022679"/>
    </source>
</evidence>
<dbReference type="InterPro" id="IPR028896">
    <property type="entry name" value="GcvT/YgfZ/DmdA"/>
</dbReference>
<dbReference type="PANTHER" id="PTHR43757:SF2">
    <property type="entry name" value="AMINOMETHYLTRANSFERASE, MITOCHONDRIAL"/>
    <property type="match status" value="1"/>
</dbReference>
<dbReference type="InterPro" id="IPR006223">
    <property type="entry name" value="GcvT"/>
</dbReference>
<evidence type="ECO:0000313" key="11">
    <source>
        <dbReference type="EMBL" id="NER27913.1"/>
    </source>
</evidence>
<dbReference type="PIRSF" id="PIRSF006487">
    <property type="entry name" value="GcvT"/>
    <property type="match status" value="1"/>
</dbReference>
<comment type="caution">
    <text evidence="11">The sequence shown here is derived from an EMBL/GenBank/DDBJ whole genome shotgun (WGS) entry which is preliminary data.</text>
</comment>
<dbReference type="InterPro" id="IPR022903">
    <property type="entry name" value="GcvT_bac"/>
</dbReference>
<proteinExistence type="inferred from homology"/>
<dbReference type="Pfam" id="PF08669">
    <property type="entry name" value="GCV_T_C"/>
    <property type="match status" value="1"/>
</dbReference>
<dbReference type="SUPFAM" id="SSF103025">
    <property type="entry name" value="Folate-binding domain"/>
    <property type="match status" value="1"/>
</dbReference>
<dbReference type="InterPro" id="IPR029043">
    <property type="entry name" value="GcvT/YgfZ_C"/>
</dbReference>
<reference evidence="11" key="1">
    <citation type="submission" date="2019-11" db="EMBL/GenBank/DDBJ databases">
        <title>Genomic insights into an expanded diversity of filamentous marine cyanobacteria reveals the extraordinary biosynthetic potential of Moorea and Okeania.</title>
        <authorList>
            <person name="Ferreira Leao T."/>
            <person name="Wang M."/>
            <person name="Moss N."/>
            <person name="Da Silva R."/>
            <person name="Sanders J."/>
            <person name="Nurk S."/>
            <person name="Gurevich A."/>
            <person name="Humphrey G."/>
            <person name="Reher R."/>
            <person name="Zhu Q."/>
            <person name="Belda-Ferre P."/>
            <person name="Glukhov E."/>
            <person name="Rex R."/>
            <person name="Dorrestein P.C."/>
            <person name="Knight R."/>
            <person name="Pevzner P."/>
            <person name="Gerwick W.H."/>
            <person name="Gerwick L."/>
        </authorList>
    </citation>
    <scope>NUCLEOTIDE SEQUENCE</scope>
    <source>
        <strain evidence="11">SIO1C4</strain>
    </source>
</reference>
<comment type="function">
    <text evidence="7">The glycine cleavage system catalyzes the degradation of glycine.</text>
</comment>
<keyword evidence="3 7" id="KW-0032">Aminotransferase</keyword>
<comment type="subunit">
    <text evidence="7">The glycine cleavage system is composed of four proteins: P, T, L and H.</text>
</comment>
<feature type="binding site" evidence="8">
    <location>
        <position position="226"/>
    </location>
    <ligand>
        <name>substrate</name>
    </ligand>
</feature>
<dbReference type="FunFam" id="4.10.1250.10:FF:000001">
    <property type="entry name" value="Aminomethyltransferase"/>
    <property type="match status" value="1"/>
</dbReference>
<dbReference type="Pfam" id="PF01571">
    <property type="entry name" value="GCV_T"/>
    <property type="match status" value="1"/>
</dbReference>
<dbReference type="PANTHER" id="PTHR43757">
    <property type="entry name" value="AMINOMETHYLTRANSFERASE"/>
    <property type="match status" value="1"/>
</dbReference>
<evidence type="ECO:0000259" key="10">
    <source>
        <dbReference type="Pfam" id="PF08669"/>
    </source>
</evidence>
<dbReference type="GO" id="GO:0004047">
    <property type="term" value="F:aminomethyltransferase activity"/>
    <property type="evidence" value="ECO:0007669"/>
    <property type="project" value="UniProtKB-UniRule"/>
</dbReference>
<feature type="domain" description="GCVT N-terminal" evidence="9">
    <location>
        <begin position="33"/>
        <end position="288"/>
    </location>
</feature>
<evidence type="ECO:0000256" key="3">
    <source>
        <dbReference type="ARBA" id="ARBA00022576"/>
    </source>
</evidence>
<dbReference type="GO" id="GO:0005829">
    <property type="term" value="C:cytosol"/>
    <property type="evidence" value="ECO:0007669"/>
    <property type="project" value="TreeGrafter"/>
</dbReference>
<feature type="domain" description="Aminomethyltransferase C-terminal" evidence="10">
    <location>
        <begin position="309"/>
        <end position="386"/>
    </location>
</feature>
<evidence type="ECO:0000256" key="5">
    <source>
        <dbReference type="ARBA" id="ARBA00031395"/>
    </source>
</evidence>
<evidence type="ECO:0000256" key="1">
    <source>
        <dbReference type="ARBA" id="ARBA00008609"/>
    </source>
</evidence>
<dbReference type="GO" id="GO:0008168">
    <property type="term" value="F:methyltransferase activity"/>
    <property type="evidence" value="ECO:0007669"/>
    <property type="project" value="UniProtKB-KW"/>
</dbReference>
<dbReference type="GO" id="GO:0005960">
    <property type="term" value="C:glycine cleavage complex"/>
    <property type="evidence" value="ECO:0007669"/>
    <property type="project" value="InterPro"/>
</dbReference>
<dbReference type="InterPro" id="IPR027266">
    <property type="entry name" value="TrmE/GcvT-like"/>
</dbReference>
<dbReference type="Gene3D" id="3.30.1360.120">
    <property type="entry name" value="Probable tRNA modification gtpase trme, domain 1"/>
    <property type="match status" value="1"/>
</dbReference>
<dbReference type="GO" id="GO:0032259">
    <property type="term" value="P:methylation"/>
    <property type="evidence" value="ECO:0007669"/>
    <property type="project" value="UniProtKB-KW"/>
</dbReference>
<dbReference type="EMBL" id="JAAHFQ010000148">
    <property type="protein sequence ID" value="NER27913.1"/>
    <property type="molecule type" value="Genomic_DNA"/>
</dbReference>
<dbReference type="FunFam" id="2.40.30.110:FF:000003">
    <property type="entry name" value="Aminomethyltransferase"/>
    <property type="match status" value="1"/>
</dbReference>